<dbReference type="Proteomes" id="UP001219525">
    <property type="component" value="Unassembled WGS sequence"/>
</dbReference>
<evidence type="ECO:0000256" key="1">
    <source>
        <dbReference type="SAM" id="Phobius"/>
    </source>
</evidence>
<keyword evidence="1" id="KW-0472">Membrane</keyword>
<name>A0AAD6UZC3_9AGAR</name>
<evidence type="ECO:0000313" key="3">
    <source>
        <dbReference type="Proteomes" id="UP001219525"/>
    </source>
</evidence>
<reference evidence="2" key="1">
    <citation type="submission" date="2023-03" db="EMBL/GenBank/DDBJ databases">
        <title>Massive genome expansion in bonnet fungi (Mycena s.s.) driven by repeated elements and novel gene families across ecological guilds.</title>
        <authorList>
            <consortium name="Lawrence Berkeley National Laboratory"/>
            <person name="Harder C.B."/>
            <person name="Miyauchi S."/>
            <person name="Viragh M."/>
            <person name="Kuo A."/>
            <person name="Thoen E."/>
            <person name="Andreopoulos B."/>
            <person name="Lu D."/>
            <person name="Skrede I."/>
            <person name="Drula E."/>
            <person name="Henrissat B."/>
            <person name="Morin E."/>
            <person name="Kohler A."/>
            <person name="Barry K."/>
            <person name="LaButti K."/>
            <person name="Morin E."/>
            <person name="Salamov A."/>
            <person name="Lipzen A."/>
            <person name="Mereny Z."/>
            <person name="Hegedus B."/>
            <person name="Baldrian P."/>
            <person name="Stursova M."/>
            <person name="Weitz H."/>
            <person name="Taylor A."/>
            <person name="Grigoriev I.V."/>
            <person name="Nagy L.G."/>
            <person name="Martin F."/>
            <person name="Kauserud H."/>
        </authorList>
    </citation>
    <scope>NUCLEOTIDE SEQUENCE</scope>
    <source>
        <strain evidence="2">9144</strain>
    </source>
</reference>
<accession>A0AAD6UZC3</accession>
<keyword evidence="3" id="KW-1185">Reference proteome</keyword>
<evidence type="ECO:0000313" key="2">
    <source>
        <dbReference type="EMBL" id="KAJ7198008.1"/>
    </source>
</evidence>
<dbReference type="AlphaFoldDB" id="A0AAD6UZC3"/>
<proteinExistence type="predicted"/>
<gene>
    <name evidence="2" type="ORF">GGX14DRAFT_470675</name>
</gene>
<keyword evidence="1" id="KW-0812">Transmembrane</keyword>
<keyword evidence="1" id="KW-1133">Transmembrane helix</keyword>
<feature type="transmembrane region" description="Helical" evidence="1">
    <location>
        <begin position="6"/>
        <end position="30"/>
    </location>
</feature>
<organism evidence="2 3">
    <name type="scientific">Mycena pura</name>
    <dbReference type="NCBI Taxonomy" id="153505"/>
    <lineage>
        <taxon>Eukaryota</taxon>
        <taxon>Fungi</taxon>
        <taxon>Dikarya</taxon>
        <taxon>Basidiomycota</taxon>
        <taxon>Agaricomycotina</taxon>
        <taxon>Agaricomycetes</taxon>
        <taxon>Agaricomycetidae</taxon>
        <taxon>Agaricales</taxon>
        <taxon>Marasmiineae</taxon>
        <taxon>Mycenaceae</taxon>
        <taxon>Mycena</taxon>
    </lineage>
</organism>
<comment type="caution">
    <text evidence="2">The sequence shown here is derived from an EMBL/GenBank/DDBJ whole genome shotgun (WGS) entry which is preliminary data.</text>
</comment>
<sequence>MENSTAIAAIIVLLSAVALACTVVLVVHLLRIRRRRQKVEHRMRWNFPAPGGSSRYPDFRGLCRRTSCCRGTRRKLARSRIQSLLWRVVRTT</sequence>
<protein>
    <submittedName>
        <fullName evidence="2">Uncharacterized protein</fullName>
    </submittedName>
</protein>
<feature type="non-terminal residue" evidence="2">
    <location>
        <position position="92"/>
    </location>
</feature>
<dbReference type="EMBL" id="JARJCW010000075">
    <property type="protein sequence ID" value="KAJ7198008.1"/>
    <property type="molecule type" value="Genomic_DNA"/>
</dbReference>